<dbReference type="EC" id="2.7.10.1" evidence="3"/>
<dbReference type="InterPro" id="IPR017441">
    <property type="entry name" value="Protein_kinase_ATP_BS"/>
</dbReference>
<dbReference type="InterPro" id="IPR013783">
    <property type="entry name" value="Ig-like_fold"/>
</dbReference>
<dbReference type="PROSITE" id="PS50853">
    <property type="entry name" value="FN3"/>
    <property type="match status" value="1"/>
</dbReference>
<evidence type="ECO:0000256" key="19">
    <source>
        <dbReference type="ARBA" id="ARBA00023319"/>
    </source>
</evidence>
<evidence type="ECO:0000256" key="6">
    <source>
        <dbReference type="ARBA" id="ARBA00022679"/>
    </source>
</evidence>
<dbReference type="InterPro" id="IPR003961">
    <property type="entry name" value="FN3_dom"/>
</dbReference>
<comment type="catalytic activity">
    <reaction evidence="20">
        <text>L-tyrosyl-[protein] + ATP = O-phospho-L-tyrosyl-[protein] + ADP + H(+)</text>
        <dbReference type="Rhea" id="RHEA:10596"/>
        <dbReference type="Rhea" id="RHEA-COMP:10136"/>
        <dbReference type="Rhea" id="RHEA-COMP:20101"/>
        <dbReference type="ChEBI" id="CHEBI:15378"/>
        <dbReference type="ChEBI" id="CHEBI:30616"/>
        <dbReference type="ChEBI" id="CHEBI:46858"/>
        <dbReference type="ChEBI" id="CHEBI:61978"/>
        <dbReference type="ChEBI" id="CHEBI:456216"/>
        <dbReference type="EC" id="2.7.10.1"/>
    </reaction>
</comment>
<dbReference type="SUPFAM" id="SSF56112">
    <property type="entry name" value="Protein kinase-like (PK-like)"/>
    <property type="match status" value="1"/>
</dbReference>
<evidence type="ECO:0000256" key="21">
    <source>
        <dbReference type="ARBA" id="ARBA00066004"/>
    </source>
</evidence>
<dbReference type="Gene3D" id="3.30.200.20">
    <property type="entry name" value="Phosphorylase Kinase, domain 1"/>
    <property type="match status" value="1"/>
</dbReference>
<evidence type="ECO:0000256" key="18">
    <source>
        <dbReference type="ARBA" id="ARBA00023180"/>
    </source>
</evidence>
<dbReference type="InterPro" id="IPR036116">
    <property type="entry name" value="FN3_sf"/>
</dbReference>
<dbReference type="CDD" id="cd05749">
    <property type="entry name" value="IgI_2_Axl_Tyro3_like"/>
    <property type="match status" value="1"/>
</dbReference>
<dbReference type="Gene3D" id="2.60.40.10">
    <property type="entry name" value="Immunoglobulins"/>
    <property type="match status" value="4"/>
</dbReference>
<proteinExistence type="inferred from homology"/>
<dbReference type="FunFam" id="2.60.40.10:FF:000834">
    <property type="entry name" value="Proto-oncogene tyrosine-protein kinase MER"/>
    <property type="match status" value="1"/>
</dbReference>
<accession>A0A6P6EM69</accession>
<evidence type="ECO:0000259" key="32">
    <source>
        <dbReference type="PROSITE" id="PS50835"/>
    </source>
</evidence>
<evidence type="ECO:0000256" key="15">
    <source>
        <dbReference type="ARBA" id="ARBA00023137"/>
    </source>
</evidence>
<evidence type="ECO:0000256" key="20">
    <source>
        <dbReference type="ARBA" id="ARBA00051243"/>
    </source>
</evidence>
<feature type="binding site" evidence="27">
    <location>
        <position position="638"/>
    </location>
    <ligand>
        <name>Mg(2+)</name>
        <dbReference type="ChEBI" id="CHEBI:18420"/>
    </ligand>
</feature>
<feature type="binding site" evidence="28">
    <location>
        <position position="529"/>
    </location>
    <ligand>
        <name>ATP</name>
        <dbReference type="ChEBI" id="CHEBI:30616"/>
    </ligand>
</feature>
<dbReference type="SUPFAM" id="SSF48726">
    <property type="entry name" value="Immunoglobulin"/>
    <property type="match status" value="2"/>
</dbReference>
<evidence type="ECO:0000256" key="14">
    <source>
        <dbReference type="ARBA" id="ARBA00023136"/>
    </source>
</evidence>
<feature type="binding site" evidence="27">
    <location>
        <position position="651"/>
    </location>
    <ligand>
        <name>Mg(2+)</name>
        <dbReference type="ChEBI" id="CHEBI:18420"/>
    </ligand>
</feature>
<dbReference type="InterPro" id="IPR036179">
    <property type="entry name" value="Ig-like_dom_sf"/>
</dbReference>
<dbReference type="PANTHER" id="PTHR24416:SF257">
    <property type="entry name" value="TYROSINE-PROTEIN KINASE MER"/>
    <property type="match status" value="1"/>
</dbReference>
<evidence type="ECO:0000256" key="29">
    <source>
        <dbReference type="SAM" id="MobiDB-lite"/>
    </source>
</evidence>
<comment type="similarity">
    <text evidence="2">Belongs to the protein kinase superfamily. CAMK Ser/Thr protein kinase family.</text>
</comment>
<sequence length="911" mass="100421">MLSPTQPGRPHPEDMTAPQATSAAAKLQPPVVFNHVVGHITLSEHKGVKFNCSINVPNMYQETESVSWWKDGKELRGAHNTITQYYPDNEGTSIIAFFSITSVQRSDSGLYMCKMKVNNIEIVSDPINIEVQGLPYFTKQPESLNVTRNTAFNLTCQAVGPPEPINIFWVQNSSRINEQPEKSPSVLTVRGLTEMAIFSCEAHNTKGLTVSKAVQVNIKAIPSPPTEVHVRNSTAHSILVSWVPGFDGYSPLRNCSVQVKDADPLSNGSVTTFNTSASPHLYQIHQLQALANYSIAVSCMNEIGWSAVSPWILASTTEGGVKNGLVLKRQPSQVSKDVSRLWKEFSEEVGPNSSRAQISVQVYNATFSVRIAAVTKGGIGPFSDPVKISIPVQGGVDYAPSSTPAPGNTEPVLIILGCFCGFILIGLILYISLAIRKRVQETKFGTAFTEEDSELVVNYIAKKSYCRRAIELTLQSLGVSEELQNKLEDVVIDRNLLVLGKILGEGEFGSVMEGNLKQQDGSSQKVAVKTMKLDNFSQREIEEFLSEAACMKDFSHPNVIRLLGVCIEMSSQGVPKPMVILPFMKYGDLHTYLLYSRLETGPKHIPLQTLLKFMVDIALGMEYLSNRNFLHRDLAARNCMLRDDMTVCVADFGLSKKIYSGDYYRQGRIAKMPVKWIAIESLADRVYTSKSDVWAFGVTMWEIATRGMTPYPGVQNHEMYDYLLHGHRLKQPEDCLDELYEIMFSCWSADPLDRPTFSVLRLQLEKLLESLPDSQDKAAVLYMNTPLPENCEGLAEGLAFARLDMNIDPDSIIASCAGAPAAAVSVVKAEVHENKAQEERYILNAGSEDWDDQAGAPSASAPAGKSGVLPEDILGRNGVSWSHRDTLPLGRASSDELLYADDSPEESEVLM</sequence>
<evidence type="ECO:0000256" key="24">
    <source>
        <dbReference type="ARBA" id="ARBA00082356"/>
    </source>
</evidence>
<evidence type="ECO:0000256" key="16">
    <source>
        <dbReference type="ARBA" id="ARBA00023157"/>
    </source>
</evidence>
<evidence type="ECO:0000256" key="11">
    <source>
        <dbReference type="ARBA" id="ARBA00022777"/>
    </source>
</evidence>
<dbReference type="CTD" id="10461"/>
<feature type="active site" description="Proton acceptor" evidence="25">
    <location>
        <position position="633"/>
    </location>
</feature>
<evidence type="ECO:0000256" key="28">
    <source>
        <dbReference type="PROSITE-ProRule" id="PRU10141"/>
    </source>
</evidence>
<dbReference type="GO" id="GO:0005524">
    <property type="term" value="F:ATP binding"/>
    <property type="evidence" value="ECO:0007669"/>
    <property type="project" value="UniProtKB-UniRule"/>
</dbReference>
<feature type="compositionally biased region" description="Low complexity" evidence="29">
    <location>
        <begin position="854"/>
        <end position="864"/>
    </location>
</feature>
<feature type="domain" description="Ig-like" evidence="32">
    <location>
        <begin position="135"/>
        <end position="211"/>
    </location>
</feature>
<dbReference type="PRINTS" id="PR00109">
    <property type="entry name" value="TYRKINASE"/>
</dbReference>
<dbReference type="FunFam" id="3.30.200.20:FF:000111">
    <property type="entry name" value="Tyrosine-protein kinase receptor TYRO3"/>
    <property type="match status" value="1"/>
</dbReference>
<dbReference type="CDD" id="cd14204">
    <property type="entry name" value="PTKc_Mer"/>
    <property type="match status" value="1"/>
</dbReference>
<keyword evidence="7 30" id="KW-0812">Transmembrane</keyword>
<evidence type="ECO:0000256" key="22">
    <source>
        <dbReference type="ARBA" id="ARBA00070212"/>
    </source>
</evidence>
<feature type="domain" description="Fibronectin type-III" evidence="33">
    <location>
        <begin position="224"/>
        <end position="319"/>
    </location>
</feature>
<keyword evidence="8" id="KW-0732">Signal</keyword>
<dbReference type="GO" id="GO:0005886">
    <property type="term" value="C:plasma membrane"/>
    <property type="evidence" value="ECO:0007669"/>
    <property type="project" value="UniProtKB-SubCell"/>
</dbReference>
<evidence type="ECO:0000256" key="13">
    <source>
        <dbReference type="ARBA" id="ARBA00022989"/>
    </source>
</evidence>
<evidence type="ECO:0000256" key="10">
    <source>
        <dbReference type="ARBA" id="ARBA00022741"/>
    </source>
</evidence>
<evidence type="ECO:0000256" key="5">
    <source>
        <dbReference type="ARBA" id="ARBA00022553"/>
    </source>
</evidence>
<dbReference type="InterPro" id="IPR001245">
    <property type="entry name" value="Ser-Thr/Tyr_kinase_cat_dom"/>
</dbReference>
<dbReference type="SMART" id="SM00219">
    <property type="entry name" value="TyrKc"/>
    <property type="match status" value="1"/>
</dbReference>
<dbReference type="GO" id="GO:0046872">
    <property type="term" value="F:metal ion binding"/>
    <property type="evidence" value="ECO:0007669"/>
    <property type="project" value="UniProtKB-KW"/>
</dbReference>
<keyword evidence="10 26" id="KW-0547">Nucleotide-binding</keyword>
<keyword evidence="4" id="KW-1003">Cell membrane</keyword>
<feature type="region of interest" description="Disordered" evidence="29">
    <location>
        <begin position="1"/>
        <end position="23"/>
    </location>
</feature>
<dbReference type="Proteomes" id="UP000515203">
    <property type="component" value="Unplaced"/>
</dbReference>
<keyword evidence="12 26" id="KW-0067">ATP-binding</keyword>
<dbReference type="InterPro" id="IPR003599">
    <property type="entry name" value="Ig_sub"/>
</dbReference>
<evidence type="ECO:0000259" key="33">
    <source>
        <dbReference type="PROSITE" id="PS50853"/>
    </source>
</evidence>
<dbReference type="PROSITE" id="PS50835">
    <property type="entry name" value="IG_LIKE"/>
    <property type="match status" value="2"/>
</dbReference>
<comment type="subunit">
    <text evidence="21">Interacts (upon activation) with TNK2; stimulates TNK2 autophosphorylation. Interacts (via N-terminus) with extracellular ligands LGALS3, TUB, TULP1 and GAS6. Interacts with VAV1 in a phosphotyrosine-independent manner. Interacts with TIMD4; this interaction enhances TIMD4-mediated efferocytosis.</text>
</comment>
<dbReference type="InterPro" id="IPR008266">
    <property type="entry name" value="Tyr_kinase_AS"/>
</dbReference>
<dbReference type="GO" id="GO:0016477">
    <property type="term" value="P:cell migration"/>
    <property type="evidence" value="ECO:0007669"/>
    <property type="project" value="TreeGrafter"/>
</dbReference>
<dbReference type="SUPFAM" id="SSF49265">
    <property type="entry name" value="Fibronectin type III"/>
    <property type="match status" value="1"/>
</dbReference>
<evidence type="ECO:0000256" key="25">
    <source>
        <dbReference type="PIRSR" id="PIRSR000615-1"/>
    </source>
</evidence>
<dbReference type="InterPro" id="IPR007110">
    <property type="entry name" value="Ig-like_dom"/>
</dbReference>
<keyword evidence="18" id="KW-0325">Glycoprotein</keyword>
<dbReference type="FunFam" id="2.60.40.10:FF:000296">
    <property type="entry name" value="Tyrosine-protein kinase receptor TYRO3"/>
    <property type="match status" value="1"/>
</dbReference>
<dbReference type="PANTHER" id="PTHR24416">
    <property type="entry name" value="TYROSINE-PROTEIN KINASE RECEPTOR"/>
    <property type="match status" value="1"/>
</dbReference>
<dbReference type="AlphaFoldDB" id="A0A6P6EM69"/>
<reference evidence="35" key="1">
    <citation type="submission" date="2025-08" db="UniProtKB">
        <authorList>
            <consortium name="RefSeq"/>
        </authorList>
    </citation>
    <scope>IDENTIFICATION</scope>
</reference>
<dbReference type="InterPro" id="IPR011009">
    <property type="entry name" value="Kinase-like_dom_sf"/>
</dbReference>
<dbReference type="Pfam" id="PF07714">
    <property type="entry name" value="PK_Tyr_Ser-Thr"/>
    <property type="match status" value="1"/>
</dbReference>
<evidence type="ECO:0000259" key="31">
    <source>
        <dbReference type="PROSITE" id="PS50011"/>
    </source>
</evidence>
<evidence type="ECO:0000313" key="35">
    <source>
        <dbReference type="RefSeq" id="XP_023573132.1"/>
    </source>
</evidence>
<evidence type="ECO:0000256" key="26">
    <source>
        <dbReference type="PIRSR" id="PIRSR000615-2"/>
    </source>
</evidence>
<evidence type="ECO:0000256" key="30">
    <source>
        <dbReference type="SAM" id="Phobius"/>
    </source>
</evidence>
<dbReference type="GO" id="GO:0004714">
    <property type="term" value="F:transmembrane receptor protein tyrosine kinase activity"/>
    <property type="evidence" value="ECO:0007669"/>
    <property type="project" value="UniProtKB-EC"/>
</dbReference>
<dbReference type="FunCoup" id="A0A6P6EM69">
    <property type="interactions" value="107"/>
</dbReference>
<keyword evidence="13 30" id="KW-1133">Transmembrane helix</keyword>
<dbReference type="PROSITE" id="PS00109">
    <property type="entry name" value="PROTEIN_KINASE_TYR"/>
    <property type="match status" value="1"/>
</dbReference>
<evidence type="ECO:0000256" key="7">
    <source>
        <dbReference type="ARBA" id="ARBA00022692"/>
    </source>
</evidence>
<feature type="domain" description="Ig-like" evidence="32">
    <location>
        <begin position="29"/>
        <end position="124"/>
    </location>
</feature>
<dbReference type="GO" id="GO:0006909">
    <property type="term" value="P:phagocytosis"/>
    <property type="evidence" value="ECO:0007669"/>
    <property type="project" value="TreeGrafter"/>
</dbReference>
<dbReference type="CDD" id="cd00063">
    <property type="entry name" value="FN3"/>
    <property type="match status" value="1"/>
</dbReference>
<keyword evidence="17" id="KW-0675">Receptor</keyword>
<keyword evidence="16" id="KW-1015">Disulfide bond</keyword>
<keyword evidence="15" id="KW-0829">Tyrosine-protein kinase</keyword>
<feature type="compositionally biased region" description="Acidic residues" evidence="29">
    <location>
        <begin position="898"/>
        <end position="911"/>
    </location>
</feature>
<evidence type="ECO:0000256" key="27">
    <source>
        <dbReference type="PIRSR" id="PIRSR000615-3"/>
    </source>
</evidence>
<feature type="region of interest" description="Disordered" evidence="29">
    <location>
        <begin position="892"/>
        <end position="911"/>
    </location>
</feature>
<dbReference type="PROSITE" id="PS00107">
    <property type="entry name" value="PROTEIN_KINASE_ATP"/>
    <property type="match status" value="1"/>
</dbReference>
<keyword evidence="19" id="KW-0393">Immunoglobulin domain</keyword>
<dbReference type="PIRSF" id="PIRSF000615">
    <property type="entry name" value="TyrPK_CSF1-R"/>
    <property type="match status" value="1"/>
</dbReference>
<keyword evidence="5" id="KW-0597">Phosphoprotein</keyword>
<keyword evidence="9" id="KW-0677">Repeat</keyword>
<evidence type="ECO:0000256" key="9">
    <source>
        <dbReference type="ARBA" id="ARBA00022737"/>
    </source>
</evidence>
<feature type="binding site" evidence="26">
    <location>
        <position position="637"/>
    </location>
    <ligand>
        <name>ATP</name>
        <dbReference type="ChEBI" id="CHEBI:30616"/>
    </ligand>
</feature>
<feature type="domain" description="Protein kinase" evidence="31">
    <location>
        <begin position="497"/>
        <end position="768"/>
    </location>
</feature>
<dbReference type="GeneID" id="101566290"/>
<dbReference type="Pfam" id="PF13927">
    <property type="entry name" value="Ig_3"/>
    <property type="match status" value="1"/>
</dbReference>
<keyword evidence="6" id="KW-0808">Transferase</keyword>
<gene>
    <name evidence="35" type="primary">Mertk</name>
</gene>
<protein>
    <recommendedName>
        <fullName evidence="22">Tyrosine-protein kinase Mer</fullName>
        <ecNumber evidence="3">2.7.10.1</ecNumber>
    </recommendedName>
    <alternativeName>
        <fullName evidence="23">Proto-oncogene c-Mer</fullName>
    </alternativeName>
    <alternativeName>
        <fullName evidence="24">Receptor tyrosine kinase MerTK</fullName>
    </alternativeName>
</protein>
<keyword evidence="34" id="KW-1185">Reference proteome</keyword>
<keyword evidence="27" id="KW-0479">Metal-binding</keyword>
<dbReference type="InterPro" id="IPR050122">
    <property type="entry name" value="RTK"/>
</dbReference>
<evidence type="ECO:0000256" key="4">
    <source>
        <dbReference type="ARBA" id="ARBA00022475"/>
    </source>
</evidence>
<evidence type="ECO:0000256" key="8">
    <source>
        <dbReference type="ARBA" id="ARBA00022729"/>
    </source>
</evidence>
<dbReference type="SMART" id="SM00409">
    <property type="entry name" value="IG"/>
    <property type="match status" value="2"/>
</dbReference>
<dbReference type="InterPro" id="IPR020635">
    <property type="entry name" value="Tyr_kinase_cat_dom"/>
</dbReference>
<evidence type="ECO:0000313" key="34">
    <source>
        <dbReference type="Proteomes" id="UP000515203"/>
    </source>
</evidence>
<evidence type="ECO:0000256" key="3">
    <source>
        <dbReference type="ARBA" id="ARBA00011902"/>
    </source>
</evidence>
<feature type="transmembrane region" description="Helical" evidence="30">
    <location>
        <begin position="412"/>
        <end position="433"/>
    </location>
</feature>
<dbReference type="RefSeq" id="XP_023573132.1">
    <property type="nucleotide sequence ID" value="XM_023717364.1"/>
</dbReference>
<organism evidence="34 35">
    <name type="scientific">Octodon degus</name>
    <name type="common">Degu</name>
    <name type="synonym">Sciurus degus</name>
    <dbReference type="NCBI Taxonomy" id="10160"/>
    <lineage>
        <taxon>Eukaryota</taxon>
        <taxon>Metazoa</taxon>
        <taxon>Chordata</taxon>
        <taxon>Craniata</taxon>
        <taxon>Vertebrata</taxon>
        <taxon>Euteleostomi</taxon>
        <taxon>Mammalia</taxon>
        <taxon>Eutheria</taxon>
        <taxon>Euarchontoglires</taxon>
        <taxon>Glires</taxon>
        <taxon>Rodentia</taxon>
        <taxon>Hystricomorpha</taxon>
        <taxon>Octodontidae</taxon>
        <taxon>Octodon</taxon>
    </lineage>
</organism>
<dbReference type="InParanoid" id="A0A6P6EM69"/>
<keyword evidence="27" id="KW-0460">Magnesium</keyword>
<dbReference type="FunFam" id="2.60.40.10:FF:000902">
    <property type="entry name" value="MER proto-oncogene, tyrosine kinase"/>
    <property type="match status" value="1"/>
</dbReference>
<keyword evidence="14 30" id="KW-0472">Membrane</keyword>
<comment type="subcellular location">
    <subcellularLocation>
        <location evidence="1">Cell membrane</location>
        <topology evidence="1">Single-pass type I membrane protein</topology>
    </subcellularLocation>
</comment>
<feature type="region of interest" description="Disordered" evidence="29">
    <location>
        <begin position="848"/>
        <end position="871"/>
    </location>
</feature>
<dbReference type="Gene3D" id="1.10.510.10">
    <property type="entry name" value="Transferase(Phosphotransferase) domain 1"/>
    <property type="match status" value="1"/>
</dbReference>
<dbReference type="GO" id="GO:0007169">
    <property type="term" value="P:cell surface receptor protein tyrosine kinase signaling pathway"/>
    <property type="evidence" value="ECO:0007669"/>
    <property type="project" value="TreeGrafter"/>
</dbReference>
<dbReference type="GO" id="GO:0043235">
    <property type="term" value="C:receptor complex"/>
    <property type="evidence" value="ECO:0007669"/>
    <property type="project" value="TreeGrafter"/>
</dbReference>
<dbReference type="PROSITE" id="PS50011">
    <property type="entry name" value="PROTEIN_KINASE_DOM"/>
    <property type="match status" value="1"/>
</dbReference>
<keyword evidence="11 35" id="KW-0418">Kinase</keyword>
<dbReference type="FunFam" id="1.10.510.10:FF:000089">
    <property type="entry name" value="Tyrosine-protein kinase receptor TYRO3"/>
    <property type="match status" value="1"/>
</dbReference>
<dbReference type="SMART" id="SM00060">
    <property type="entry name" value="FN3"/>
    <property type="match status" value="1"/>
</dbReference>
<dbReference type="Pfam" id="PF13895">
    <property type="entry name" value="Ig_2"/>
    <property type="match status" value="1"/>
</dbReference>
<evidence type="ECO:0000256" key="17">
    <source>
        <dbReference type="ARBA" id="ARBA00023170"/>
    </source>
</evidence>
<dbReference type="Pfam" id="PF00041">
    <property type="entry name" value="fn3"/>
    <property type="match status" value="1"/>
</dbReference>
<evidence type="ECO:0000256" key="12">
    <source>
        <dbReference type="ARBA" id="ARBA00022840"/>
    </source>
</evidence>
<evidence type="ECO:0000256" key="1">
    <source>
        <dbReference type="ARBA" id="ARBA00004251"/>
    </source>
</evidence>
<dbReference type="OrthoDB" id="4062651at2759"/>
<evidence type="ECO:0000256" key="23">
    <source>
        <dbReference type="ARBA" id="ARBA00077110"/>
    </source>
</evidence>
<name>A0A6P6EM69_OCTDE</name>
<dbReference type="GO" id="GO:0007399">
    <property type="term" value="P:nervous system development"/>
    <property type="evidence" value="ECO:0007669"/>
    <property type="project" value="TreeGrafter"/>
</dbReference>
<evidence type="ECO:0000256" key="2">
    <source>
        <dbReference type="ARBA" id="ARBA00006692"/>
    </source>
</evidence>
<dbReference type="InterPro" id="IPR000719">
    <property type="entry name" value="Prot_kinase_dom"/>
</dbReference>